<keyword evidence="12" id="KW-1185">Reference proteome</keyword>
<comment type="subcellular location">
    <subcellularLocation>
        <location evidence="1">Membrane</location>
        <topology evidence="1">Multi-pass membrane protein</topology>
    </subcellularLocation>
</comment>
<gene>
    <name evidence="11" type="ORF">CYY_001260</name>
</gene>
<dbReference type="InterPro" id="IPR023395">
    <property type="entry name" value="MCP_dom_sf"/>
</dbReference>
<feature type="repeat" description="Solcar" evidence="8">
    <location>
        <begin position="94"/>
        <end position="192"/>
    </location>
</feature>
<evidence type="ECO:0000313" key="11">
    <source>
        <dbReference type="EMBL" id="KAF2077411.1"/>
    </source>
</evidence>
<evidence type="ECO:0000256" key="3">
    <source>
        <dbReference type="ARBA" id="ARBA00022448"/>
    </source>
</evidence>
<feature type="transmembrane region" description="Helical" evidence="10">
    <location>
        <begin position="32"/>
        <end position="54"/>
    </location>
</feature>
<dbReference type="SUPFAM" id="SSF103506">
    <property type="entry name" value="Mitochondrial carrier"/>
    <property type="match status" value="1"/>
</dbReference>
<evidence type="ECO:0000256" key="7">
    <source>
        <dbReference type="ARBA" id="ARBA00023136"/>
    </source>
</evidence>
<feature type="repeat" description="Solcar" evidence="8">
    <location>
        <begin position="304"/>
        <end position="384"/>
    </location>
</feature>
<reference evidence="11" key="1">
    <citation type="submission" date="2020-01" db="EMBL/GenBank/DDBJ databases">
        <title>Development of genomics and gene disruption for Polysphondylium violaceum indicates a role for the polyketide synthase stlB in stalk morphogenesis.</title>
        <authorList>
            <person name="Narita B."/>
            <person name="Kawabe Y."/>
            <person name="Kin K."/>
            <person name="Saito T."/>
            <person name="Gibbs R."/>
            <person name="Kuspa A."/>
            <person name="Muzny D."/>
            <person name="Queller D."/>
            <person name="Richards S."/>
            <person name="Strassman J."/>
            <person name="Sucgang R."/>
            <person name="Worley K."/>
            <person name="Schaap P."/>
        </authorList>
    </citation>
    <scope>NUCLEOTIDE SEQUENCE</scope>
    <source>
        <strain evidence="11">QSvi11</strain>
    </source>
</reference>
<dbReference type="GO" id="GO:0006862">
    <property type="term" value="P:nucleotide transport"/>
    <property type="evidence" value="ECO:0007669"/>
    <property type="project" value="InterPro"/>
</dbReference>
<sequence>MKIKKSSSFLLISKNRNNKGSHSNSNPTYNRFGLFISLSKTTTFFFITFLFIIWMDKAHAREEYEFAATKQRFEDHIPTIISDDIISHHKPKEFNLGIEMLAGTMAGVSTCILFYPLELIEAKIQVASSTTALNKGGSGVIKRSPIGPFSIAKSIFKTSGIKGFYQGLTPTALGNSVNWGVYFSVYRYTNHWWNHSSGGTSSANQPAWVGHSFSAITAGLITTAIVNPFWVLKIRLATSRKYNGMSDAFQSIIRNEGVKGLWKGVGISFFGVSEGLVQFVTYEYLLEQMKLMNGGSTSHLSMSNYLIAGGTSRLVAGLCTYPYLLIRSSLQSETCPYKSMSDACRQIYKHQGLSGFYKGIAPNLARSIPPAAFMLYIVEFFRNTLTNTFIAN</sequence>
<keyword evidence="6 10" id="KW-1133">Transmembrane helix</keyword>
<dbReference type="PROSITE" id="PS50920">
    <property type="entry name" value="SOLCAR"/>
    <property type="match status" value="3"/>
</dbReference>
<protein>
    <recommendedName>
        <fullName evidence="13">Mitochondrial substrate carrier family protein</fullName>
    </recommendedName>
</protein>
<feature type="repeat" description="Solcar" evidence="8">
    <location>
        <begin position="206"/>
        <end position="288"/>
    </location>
</feature>
<evidence type="ECO:0000313" key="12">
    <source>
        <dbReference type="Proteomes" id="UP000695562"/>
    </source>
</evidence>
<dbReference type="OrthoDB" id="428293at2759"/>
<dbReference type="Gene3D" id="1.50.40.10">
    <property type="entry name" value="Mitochondrial carrier domain"/>
    <property type="match status" value="2"/>
</dbReference>
<evidence type="ECO:0000256" key="9">
    <source>
        <dbReference type="RuleBase" id="RU000488"/>
    </source>
</evidence>
<dbReference type="InterPro" id="IPR044712">
    <property type="entry name" value="SLC25A32-like"/>
</dbReference>
<comment type="similarity">
    <text evidence="2 9">Belongs to the mitochondrial carrier (TC 2.A.29) family.</text>
</comment>
<dbReference type="EMBL" id="AJWJ01000029">
    <property type="protein sequence ID" value="KAF2077411.1"/>
    <property type="molecule type" value="Genomic_DNA"/>
</dbReference>
<name>A0A8J4Q9K4_9MYCE</name>
<comment type="caution">
    <text evidence="11">The sequence shown here is derived from an EMBL/GenBank/DDBJ whole genome shotgun (WGS) entry which is preliminary data.</text>
</comment>
<keyword evidence="5" id="KW-0677">Repeat</keyword>
<keyword evidence="7 8" id="KW-0472">Membrane</keyword>
<evidence type="ECO:0000256" key="2">
    <source>
        <dbReference type="ARBA" id="ARBA00006375"/>
    </source>
</evidence>
<dbReference type="GO" id="GO:0016020">
    <property type="term" value="C:membrane"/>
    <property type="evidence" value="ECO:0007669"/>
    <property type="project" value="UniProtKB-SubCell"/>
</dbReference>
<evidence type="ECO:0000256" key="4">
    <source>
        <dbReference type="ARBA" id="ARBA00022692"/>
    </source>
</evidence>
<dbReference type="InterPro" id="IPR018108">
    <property type="entry name" value="MCP_transmembrane"/>
</dbReference>
<accession>A0A8J4Q9K4</accession>
<organism evidence="11 12">
    <name type="scientific">Polysphondylium violaceum</name>
    <dbReference type="NCBI Taxonomy" id="133409"/>
    <lineage>
        <taxon>Eukaryota</taxon>
        <taxon>Amoebozoa</taxon>
        <taxon>Evosea</taxon>
        <taxon>Eumycetozoa</taxon>
        <taxon>Dictyostelia</taxon>
        <taxon>Dictyosteliales</taxon>
        <taxon>Dictyosteliaceae</taxon>
        <taxon>Polysphondylium</taxon>
    </lineage>
</organism>
<dbReference type="AlphaFoldDB" id="A0A8J4Q9K4"/>
<keyword evidence="3 9" id="KW-0813">Transport</keyword>
<evidence type="ECO:0008006" key="13">
    <source>
        <dbReference type="Google" id="ProtNLM"/>
    </source>
</evidence>
<dbReference type="GO" id="GO:0055085">
    <property type="term" value="P:transmembrane transport"/>
    <property type="evidence" value="ECO:0007669"/>
    <property type="project" value="InterPro"/>
</dbReference>
<evidence type="ECO:0000256" key="1">
    <source>
        <dbReference type="ARBA" id="ARBA00004141"/>
    </source>
</evidence>
<evidence type="ECO:0000256" key="6">
    <source>
        <dbReference type="ARBA" id="ARBA00022989"/>
    </source>
</evidence>
<proteinExistence type="inferred from homology"/>
<evidence type="ECO:0000256" key="8">
    <source>
        <dbReference type="PROSITE-ProRule" id="PRU00282"/>
    </source>
</evidence>
<dbReference type="Pfam" id="PF00153">
    <property type="entry name" value="Mito_carr"/>
    <property type="match status" value="3"/>
</dbReference>
<dbReference type="Proteomes" id="UP000695562">
    <property type="component" value="Unassembled WGS sequence"/>
</dbReference>
<dbReference type="PANTHER" id="PTHR45683">
    <property type="entry name" value="MITOCHONDRIAL NICOTINAMIDE ADENINE DINUCLEOTIDE TRANSPORTER 1-RELATED-RELATED"/>
    <property type="match status" value="1"/>
</dbReference>
<evidence type="ECO:0000256" key="5">
    <source>
        <dbReference type="ARBA" id="ARBA00022737"/>
    </source>
</evidence>
<keyword evidence="4 8" id="KW-0812">Transmembrane</keyword>
<evidence type="ECO:0000256" key="10">
    <source>
        <dbReference type="SAM" id="Phobius"/>
    </source>
</evidence>